<protein>
    <submittedName>
        <fullName evidence="1">DUF3318 domain-containing protein</fullName>
    </submittedName>
</protein>
<sequence>MLDYELEVRRLLDIMPASGRMFTKLVSKPDQRLVIDAPFPLPWRIDRSVYINFDLWSRLSRPQRDLLMLRTVCWLAGVRWFQPNLSLGLAVAGVAGLGFEVLQQDAVGIAATTALGAIALTQIWRSNRSSRKDLDADEKALQIAQRRGYTETDAAGHLLSAIASVAQNEGRSLTFTELLRCQALRAIAGLSPVGIPESMRQQDF</sequence>
<reference evidence="1" key="1">
    <citation type="submission" date="2019-12" db="EMBL/GenBank/DDBJ databases">
        <title>High-Quality draft genome sequences of three cyanobacteria isolated from the limestone walls of the Old Cathedral of Coimbra.</title>
        <authorList>
            <person name="Tiago I."/>
            <person name="Soares F."/>
            <person name="Portugal A."/>
        </authorList>
    </citation>
    <scope>NUCLEOTIDE SEQUENCE</scope>
    <source>
        <strain evidence="1">A</strain>
    </source>
</reference>
<name>A0A8J7Z8S9_9CYAN</name>
<keyword evidence="2" id="KW-1185">Reference proteome</keyword>
<accession>A0A8J7Z8S9</accession>
<dbReference type="RefSeq" id="WP_162424031.1">
    <property type="nucleotide sequence ID" value="NZ_WVIE01000016.1"/>
</dbReference>
<organism evidence="1 2">
    <name type="scientific">Myxacorys almedinensis A</name>
    <dbReference type="NCBI Taxonomy" id="2690445"/>
    <lineage>
        <taxon>Bacteria</taxon>
        <taxon>Bacillati</taxon>
        <taxon>Cyanobacteriota</taxon>
        <taxon>Cyanophyceae</taxon>
        <taxon>Leptolyngbyales</taxon>
        <taxon>Leptolyngbyaceae</taxon>
        <taxon>Myxacorys</taxon>
        <taxon>Myxacorys almedinensis</taxon>
    </lineage>
</organism>
<dbReference type="Proteomes" id="UP000646053">
    <property type="component" value="Unassembled WGS sequence"/>
</dbReference>
<dbReference type="AlphaFoldDB" id="A0A8J7Z8S9"/>
<evidence type="ECO:0000313" key="1">
    <source>
        <dbReference type="EMBL" id="NDJ18508.1"/>
    </source>
</evidence>
<comment type="caution">
    <text evidence="1">The sequence shown here is derived from an EMBL/GenBank/DDBJ whole genome shotgun (WGS) entry which is preliminary data.</text>
</comment>
<gene>
    <name evidence="1" type="ORF">GS601_14605</name>
</gene>
<dbReference type="Pfam" id="PF11780">
    <property type="entry name" value="DUF3318"/>
    <property type="match status" value="1"/>
</dbReference>
<dbReference type="InterPro" id="IPR021751">
    <property type="entry name" value="DUF3318"/>
</dbReference>
<proteinExistence type="predicted"/>
<evidence type="ECO:0000313" key="2">
    <source>
        <dbReference type="Proteomes" id="UP000646053"/>
    </source>
</evidence>
<dbReference type="EMBL" id="WVIE01000016">
    <property type="protein sequence ID" value="NDJ18508.1"/>
    <property type="molecule type" value="Genomic_DNA"/>
</dbReference>